<sequence>MLAFNKHFLLWFMSLLLMPIPRNDISEIYQVQWRLRQASMITEANMAVSEPALFPPELPPHFLYCYCSVNHLNGDRKRRIIVVVRFHTRMNFREYRFNIL</sequence>
<evidence type="ECO:0000313" key="1">
    <source>
        <dbReference type="EMBL" id="QRI43579.1"/>
    </source>
</evidence>
<dbReference type="EMBL" id="MT251364">
    <property type="protein sequence ID" value="QRI43579.1"/>
    <property type="molecule type" value="Genomic_DNA"/>
</dbReference>
<reference evidence="1" key="1">
    <citation type="journal article" date="2020" name="Biology">
        <title>Molecular Detection of Reticuloendotheliosis Virus 5' Long Terminal Repeat Integration in the Genome of Avipoxvirus Field Strains from Different Avian Species in Egypt.</title>
        <authorList>
            <person name="Mosad S.M."/>
            <person name="El-Tholoth M."/>
            <person name="El-Kenawy A.A."/>
            <person name="Abdel-Hafez L.J.M."/>
            <person name="El-Gohary F.A."/>
            <person name="El-Sharkawy H."/>
            <person name="Elsayed M.M."/>
            <person name="Saleh A.A."/>
            <person name="Elmahallawy E.K."/>
        </authorList>
    </citation>
    <scope>NUCLEOTIDE SEQUENCE</scope>
    <source>
        <strain evidence="1">Mans17C</strain>
    </source>
</reference>
<proteinExistence type="predicted"/>
<protein>
    <submittedName>
        <fullName evidence="1">FPV202</fullName>
    </submittedName>
</protein>
<accession>A0A890UJS2</accession>
<organismHost>
    <name type="scientific">Serinus</name>
    <dbReference type="NCBI Taxonomy" id="9134"/>
</organismHost>
<name>A0A890UJS2_CNPV</name>
<organism evidence="1">
    <name type="scientific">Canarypox virus</name>
    <name type="common">CNPV</name>
    <dbReference type="NCBI Taxonomy" id="44088"/>
    <lineage>
        <taxon>Viruses</taxon>
        <taxon>Varidnaviria</taxon>
        <taxon>Bamfordvirae</taxon>
        <taxon>Nucleocytoviricota</taxon>
        <taxon>Pokkesviricetes</taxon>
        <taxon>Chitovirales</taxon>
        <taxon>Poxviridae</taxon>
        <taxon>Chordopoxvirinae</taxon>
        <taxon>Avipoxvirus</taxon>
        <taxon>Avipoxvirus canarypox</taxon>
    </lineage>
</organism>